<dbReference type="InterPro" id="IPR039356">
    <property type="entry name" value="YfbR/HDDC2"/>
</dbReference>
<dbReference type="PANTHER" id="PTHR11845:SF13">
    <property type="entry name" value="5'-DEOXYNUCLEOTIDASE HDDC2"/>
    <property type="match status" value="1"/>
</dbReference>
<dbReference type="GO" id="GO:0016787">
    <property type="term" value="F:hydrolase activity"/>
    <property type="evidence" value="ECO:0007669"/>
    <property type="project" value="UniProtKB-KW"/>
</dbReference>
<reference evidence="10" key="1">
    <citation type="journal article" date="2019" name="Int. J. Syst. Evol. Microbiol.">
        <title>The Global Catalogue of Microorganisms (GCM) 10K type strain sequencing project: providing services to taxonomists for standard genome sequencing and annotation.</title>
        <authorList>
            <consortium name="The Broad Institute Genomics Platform"/>
            <consortium name="The Broad Institute Genome Sequencing Center for Infectious Disease"/>
            <person name="Wu L."/>
            <person name="Ma J."/>
        </authorList>
    </citation>
    <scope>NUCLEOTIDE SEQUENCE [LARGE SCALE GENOMIC DNA]</scope>
    <source>
        <strain evidence="10">CCUG 42722</strain>
    </source>
</reference>
<dbReference type="SMART" id="SM00471">
    <property type="entry name" value="HDc"/>
    <property type="match status" value="1"/>
</dbReference>
<evidence type="ECO:0000256" key="4">
    <source>
        <dbReference type="ARBA" id="ARBA00011738"/>
    </source>
</evidence>
<evidence type="ECO:0000259" key="8">
    <source>
        <dbReference type="SMART" id="SM00471"/>
    </source>
</evidence>
<evidence type="ECO:0000256" key="2">
    <source>
        <dbReference type="ARBA" id="ARBA00001936"/>
    </source>
</evidence>
<dbReference type="EC" id="3.1.3.89" evidence="5"/>
<dbReference type="InterPro" id="IPR006674">
    <property type="entry name" value="HD_domain"/>
</dbReference>
<evidence type="ECO:0000256" key="7">
    <source>
        <dbReference type="ARBA" id="ARBA00022801"/>
    </source>
</evidence>
<dbReference type="InterPro" id="IPR003607">
    <property type="entry name" value="HD/PDEase_dom"/>
</dbReference>
<organism evidence="9 10">
    <name type="scientific">Promicromonospora alba</name>
    <dbReference type="NCBI Taxonomy" id="1616110"/>
    <lineage>
        <taxon>Bacteria</taxon>
        <taxon>Bacillati</taxon>
        <taxon>Actinomycetota</taxon>
        <taxon>Actinomycetes</taxon>
        <taxon>Micrococcales</taxon>
        <taxon>Promicromonosporaceae</taxon>
        <taxon>Promicromonospora</taxon>
    </lineage>
</organism>
<keyword evidence="10" id="KW-1185">Reference proteome</keyword>
<evidence type="ECO:0000256" key="5">
    <source>
        <dbReference type="ARBA" id="ARBA00012964"/>
    </source>
</evidence>
<dbReference type="Pfam" id="PF13023">
    <property type="entry name" value="HD_3"/>
    <property type="match status" value="1"/>
</dbReference>
<comment type="subunit">
    <text evidence="4">Homodimer.</text>
</comment>
<dbReference type="SUPFAM" id="SSF109604">
    <property type="entry name" value="HD-domain/PDEase-like"/>
    <property type="match status" value="1"/>
</dbReference>
<protein>
    <recommendedName>
        <fullName evidence="5">5'-deoxynucleotidase</fullName>
        <ecNumber evidence="5">3.1.3.89</ecNumber>
    </recommendedName>
</protein>
<comment type="caution">
    <text evidence="9">The sequence shown here is derived from an EMBL/GenBank/DDBJ whole genome shotgun (WGS) entry which is preliminary data.</text>
</comment>
<feature type="domain" description="HD/PDEase" evidence="8">
    <location>
        <begin position="34"/>
        <end position="148"/>
    </location>
</feature>
<evidence type="ECO:0000256" key="6">
    <source>
        <dbReference type="ARBA" id="ARBA00022723"/>
    </source>
</evidence>
<keyword evidence="7 9" id="KW-0378">Hydrolase</keyword>
<evidence type="ECO:0000256" key="3">
    <source>
        <dbReference type="ARBA" id="ARBA00001941"/>
    </source>
</evidence>
<proteinExistence type="predicted"/>
<accession>A0ABV9HEQ3</accession>
<name>A0ABV9HEQ3_9MICO</name>
<evidence type="ECO:0000313" key="10">
    <source>
        <dbReference type="Proteomes" id="UP001596011"/>
    </source>
</evidence>
<dbReference type="PANTHER" id="PTHR11845">
    <property type="entry name" value="5'-DEOXYNUCLEOTIDASE HDDC2"/>
    <property type="match status" value="1"/>
</dbReference>
<comment type="cofactor">
    <cofactor evidence="3">
        <name>Co(2+)</name>
        <dbReference type="ChEBI" id="CHEBI:48828"/>
    </cofactor>
</comment>
<comment type="catalytic activity">
    <reaction evidence="1">
        <text>a 2'-deoxyribonucleoside 5'-phosphate + H2O = a 2'-deoxyribonucleoside + phosphate</text>
        <dbReference type="Rhea" id="RHEA:36167"/>
        <dbReference type="ChEBI" id="CHEBI:15377"/>
        <dbReference type="ChEBI" id="CHEBI:18274"/>
        <dbReference type="ChEBI" id="CHEBI:43474"/>
        <dbReference type="ChEBI" id="CHEBI:65317"/>
        <dbReference type="EC" id="3.1.3.89"/>
    </reaction>
</comment>
<comment type="cofactor">
    <cofactor evidence="2">
        <name>Mn(2+)</name>
        <dbReference type="ChEBI" id="CHEBI:29035"/>
    </cofactor>
</comment>
<dbReference type="Proteomes" id="UP001596011">
    <property type="component" value="Unassembled WGS sequence"/>
</dbReference>
<evidence type="ECO:0000313" key="9">
    <source>
        <dbReference type="EMBL" id="MFC4627715.1"/>
    </source>
</evidence>
<keyword evidence="6" id="KW-0479">Metal-binding</keyword>
<gene>
    <name evidence="9" type="ORF">ACFO6V_05675</name>
</gene>
<dbReference type="Gene3D" id="1.10.3210.10">
    <property type="entry name" value="Hypothetical protein af1432"/>
    <property type="match status" value="1"/>
</dbReference>
<evidence type="ECO:0000256" key="1">
    <source>
        <dbReference type="ARBA" id="ARBA00001638"/>
    </source>
</evidence>
<sequence length="196" mass="21366">MTHTAASGIAAFTFEMGVLKRLRRSGWWQVGVRDPESVAEHSLRVAQLAALLAAEEGADPARAAYLALWHDSQETRITDLPHTARPYVTKPDNVAVTRDQVAPLPAAAAATVVDAVTEFEAQQTPEARCARDADKLECLVQAVEYRHGGQAGVQEWIDSSYAALRTDVAKRVADAALSLSPMSWRDMSRPDMSRPD</sequence>
<dbReference type="RefSeq" id="WP_377133112.1">
    <property type="nucleotide sequence ID" value="NZ_JBHSFI010000003.1"/>
</dbReference>
<dbReference type="EMBL" id="JBHSFI010000003">
    <property type="protein sequence ID" value="MFC4627715.1"/>
    <property type="molecule type" value="Genomic_DNA"/>
</dbReference>